<evidence type="ECO:0000256" key="1">
    <source>
        <dbReference type="ARBA" id="ARBA00004864"/>
    </source>
</evidence>
<dbReference type="NCBIfam" id="NF009940">
    <property type="entry name" value="PRK13403.1"/>
    <property type="match status" value="1"/>
</dbReference>
<dbReference type="GO" id="GO:0009097">
    <property type="term" value="P:isoleucine biosynthetic process"/>
    <property type="evidence" value="ECO:0007669"/>
    <property type="project" value="UniProtKB-UniRule"/>
</dbReference>
<comment type="catalytic activity">
    <reaction evidence="9">
        <text>(2R,3R)-2,3-dihydroxy-3-methylpentanoate + NADP(+) = (S)-2-ethyl-2-hydroxy-3-oxobutanoate + NADPH + H(+)</text>
        <dbReference type="Rhea" id="RHEA:13493"/>
        <dbReference type="ChEBI" id="CHEBI:15378"/>
        <dbReference type="ChEBI" id="CHEBI:49256"/>
        <dbReference type="ChEBI" id="CHEBI:49258"/>
        <dbReference type="ChEBI" id="CHEBI:57783"/>
        <dbReference type="ChEBI" id="CHEBI:58349"/>
        <dbReference type="EC" id="1.1.1.86"/>
    </reaction>
</comment>
<comment type="catalytic activity">
    <reaction evidence="9">
        <text>(2R)-2,3-dihydroxy-3-methylbutanoate + NADP(+) = (2S)-2-acetolactate + NADPH + H(+)</text>
        <dbReference type="Rhea" id="RHEA:22068"/>
        <dbReference type="ChEBI" id="CHEBI:15378"/>
        <dbReference type="ChEBI" id="CHEBI:49072"/>
        <dbReference type="ChEBI" id="CHEBI:57783"/>
        <dbReference type="ChEBI" id="CHEBI:58349"/>
        <dbReference type="ChEBI" id="CHEBI:58476"/>
        <dbReference type="EC" id="1.1.1.86"/>
    </reaction>
</comment>
<dbReference type="PANTHER" id="PTHR21371">
    <property type="entry name" value="KETOL-ACID REDUCTOISOMERASE, MITOCHONDRIAL"/>
    <property type="match status" value="1"/>
</dbReference>
<feature type="binding site" evidence="9">
    <location>
        <position position="134"/>
    </location>
    <ligand>
        <name>NADP(+)</name>
        <dbReference type="ChEBI" id="CHEBI:58349"/>
    </ligand>
</feature>
<dbReference type="InterPro" id="IPR008927">
    <property type="entry name" value="6-PGluconate_DH-like_C_sf"/>
</dbReference>
<feature type="binding site" evidence="9 10">
    <location>
        <position position="191"/>
    </location>
    <ligand>
        <name>Mg(2+)</name>
        <dbReference type="ChEBI" id="CHEBI:18420"/>
        <label>2</label>
    </ligand>
</feature>
<dbReference type="NCBIfam" id="NF004017">
    <property type="entry name" value="PRK05479.1"/>
    <property type="match status" value="1"/>
</dbReference>
<keyword evidence="6 9" id="KW-0460">Magnesium</keyword>
<comment type="caution">
    <text evidence="13">The sequence shown here is derived from an EMBL/GenBank/DDBJ whole genome shotgun (WGS) entry which is preliminary data.</text>
</comment>
<dbReference type="Gene3D" id="6.10.240.10">
    <property type="match status" value="1"/>
</dbReference>
<dbReference type="HAMAP" id="MF_00435">
    <property type="entry name" value="IlvC"/>
    <property type="match status" value="1"/>
</dbReference>
<dbReference type="SUPFAM" id="SSF51735">
    <property type="entry name" value="NAD(P)-binding Rossmann-fold domains"/>
    <property type="match status" value="1"/>
</dbReference>
<dbReference type="EMBL" id="METM01000027">
    <property type="protein sequence ID" value="OGB89263.1"/>
    <property type="molecule type" value="Genomic_DNA"/>
</dbReference>
<feature type="binding site" evidence="9 10">
    <location>
        <position position="231"/>
    </location>
    <ligand>
        <name>Mg(2+)</name>
        <dbReference type="ChEBI" id="CHEBI:18420"/>
        <label>2</label>
    </ligand>
</feature>
<evidence type="ECO:0000256" key="5">
    <source>
        <dbReference type="ARBA" id="ARBA00022723"/>
    </source>
</evidence>
<feature type="domain" description="KARI N-terminal Rossmann" evidence="11">
    <location>
        <begin position="2"/>
        <end position="182"/>
    </location>
</feature>
<feature type="binding site" evidence="9 10">
    <location>
        <position position="195"/>
    </location>
    <ligand>
        <name>Mg(2+)</name>
        <dbReference type="ChEBI" id="CHEBI:18420"/>
        <label>1</label>
    </ligand>
</feature>
<evidence type="ECO:0000256" key="8">
    <source>
        <dbReference type="ARBA" id="ARBA00023304"/>
    </source>
</evidence>
<dbReference type="InterPro" id="IPR014359">
    <property type="entry name" value="KARI_prok"/>
</dbReference>
<dbReference type="GO" id="GO:0009099">
    <property type="term" value="P:L-valine biosynthetic process"/>
    <property type="evidence" value="ECO:0007669"/>
    <property type="project" value="UniProtKB-UniRule"/>
</dbReference>
<dbReference type="PIRSF" id="PIRSF000116">
    <property type="entry name" value="IlvC_gammaproteo"/>
    <property type="match status" value="1"/>
</dbReference>
<feature type="binding site" evidence="9 10">
    <location>
        <position position="191"/>
    </location>
    <ligand>
        <name>Mg(2+)</name>
        <dbReference type="ChEBI" id="CHEBI:18420"/>
        <label>1</label>
    </ligand>
</feature>
<organism evidence="13 14">
    <name type="scientific">candidate division WOR-1 bacterium RIFCSPHIGHO2_01_FULL_53_15</name>
    <dbReference type="NCBI Taxonomy" id="1802564"/>
    <lineage>
        <taxon>Bacteria</taxon>
        <taxon>Bacillati</taxon>
        <taxon>Saganbacteria</taxon>
    </lineage>
</organism>
<evidence type="ECO:0000256" key="10">
    <source>
        <dbReference type="PROSITE-ProRule" id="PRU01198"/>
    </source>
</evidence>
<keyword evidence="8 9" id="KW-0100">Branched-chain amino acid biosynthesis</keyword>
<evidence type="ECO:0000256" key="9">
    <source>
        <dbReference type="HAMAP-Rule" id="MF_00435"/>
    </source>
</evidence>
<feature type="binding site" evidence="9">
    <location>
        <position position="48"/>
    </location>
    <ligand>
        <name>NADP(+)</name>
        <dbReference type="ChEBI" id="CHEBI:58349"/>
    </ligand>
</feature>
<dbReference type="InterPro" id="IPR013023">
    <property type="entry name" value="KARI"/>
</dbReference>
<dbReference type="UniPathway" id="UPA00049">
    <property type="reaction ID" value="UER00060"/>
</dbReference>
<evidence type="ECO:0000259" key="11">
    <source>
        <dbReference type="PROSITE" id="PS51850"/>
    </source>
</evidence>
<proteinExistence type="inferred from homology"/>
<dbReference type="UniPathway" id="UPA00047">
    <property type="reaction ID" value="UER00056"/>
</dbReference>
<evidence type="ECO:0000256" key="7">
    <source>
        <dbReference type="ARBA" id="ARBA00023002"/>
    </source>
</evidence>
<dbReference type="GO" id="GO:0016853">
    <property type="term" value="F:isomerase activity"/>
    <property type="evidence" value="ECO:0007669"/>
    <property type="project" value="UniProtKB-KW"/>
</dbReference>
<comment type="similarity">
    <text evidence="3 9 10">Belongs to the ketol-acid reductoisomerase family.</text>
</comment>
<feature type="domain" description="KARI C-terminal knotted" evidence="12">
    <location>
        <begin position="183"/>
        <end position="328"/>
    </location>
</feature>
<dbReference type="Proteomes" id="UP000178724">
    <property type="component" value="Unassembled WGS sequence"/>
</dbReference>
<dbReference type="Pfam" id="PF07991">
    <property type="entry name" value="KARI_N"/>
    <property type="match status" value="1"/>
</dbReference>
<reference evidence="13 14" key="1">
    <citation type="journal article" date="2016" name="Nat. Commun.">
        <title>Thousands of microbial genomes shed light on interconnected biogeochemical processes in an aquifer system.</title>
        <authorList>
            <person name="Anantharaman K."/>
            <person name="Brown C.T."/>
            <person name="Hug L.A."/>
            <person name="Sharon I."/>
            <person name="Castelle C.J."/>
            <person name="Probst A.J."/>
            <person name="Thomas B.C."/>
            <person name="Singh A."/>
            <person name="Wilkins M.J."/>
            <person name="Karaoz U."/>
            <person name="Brodie E.L."/>
            <person name="Williams K.H."/>
            <person name="Hubbard S.S."/>
            <person name="Banfield J.F."/>
        </authorList>
    </citation>
    <scope>NUCLEOTIDE SEQUENCE [LARGE SCALE GENOMIC DNA]</scope>
</reference>
<dbReference type="Gene3D" id="3.40.50.720">
    <property type="entry name" value="NAD(P)-binding Rossmann-like Domain"/>
    <property type="match status" value="1"/>
</dbReference>
<name>A0A1F4PZQ5_UNCSA</name>
<dbReference type="EC" id="1.1.1.86" evidence="9"/>
<dbReference type="InterPro" id="IPR013116">
    <property type="entry name" value="KARI_N"/>
</dbReference>
<evidence type="ECO:0000313" key="13">
    <source>
        <dbReference type="EMBL" id="OGB89263.1"/>
    </source>
</evidence>
<evidence type="ECO:0000256" key="3">
    <source>
        <dbReference type="ARBA" id="ARBA00010318"/>
    </source>
</evidence>
<evidence type="ECO:0000256" key="6">
    <source>
        <dbReference type="ARBA" id="ARBA00022842"/>
    </source>
</evidence>
<feature type="binding site" evidence="9">
    <location>
        <begin position="25"/>
        <end position="28"/>
    </location>
    <ligand>
        <name>NADP(+)</name>
        <dbReference type="ChEBI" id="CHEBI:58349"/>
    </ligand>
</feature>
<comment type="pathway">
    <text evidence="1 9">Amino-acid biosynthesis; L-valine biosynthesis; L-valine from pyruvate: step 2/4.</text>
</comment>
<keyword evidence="9" id="KW-0521">NADP</keyword>
<dbReference type="InterPro" id="IPR000506">
    <property type="entry name" value="KARI_C"/>
</dbReference>
<dbReference type="GO" id="GO:0050661">
    <property type="term" value="F:NADP binding"/>
    <property type="evidence" value="ECO:0007669"/>
    <property type="project" value="InterPro"/>
</dbReference>
<dbReference type="GO" id="GO:0000287">
    <property type="term" value="F:magnesium ion binding"/>
    <property type="evidence" value="ECO:0007669"/>
    <property type="project" value="UniProtKB-UniRule"/>
</dbReference>
<keyword evidence="5 9" id="KW-0479">Metal-binding</keyword>
<comment type="function">
    <text evidence="9">Involved in the biosynthesis of branched-chain amino acids (BCAA). Catalyzes an alkyl-migration followed by a ketol-acid reduction of (S)-2-acetolactate (S2AL) to yield (R)-2,3-dihydroxy-isovalerate. In the isomerase reaction, S2AL is rearranged via a Mg-dependent methyl migration to produce 3-hydroxy-3-methyl-2-ketobutyrate (HMKB). In the reductase reaction, this 2-ketoacid undergoes a metal-dependent reduction by NADPH to yield (R)-2,3-dihydroxy-isovalerate.</text>
</comment>
<dbReference type="SUPFAM" id="SSF48179">
    <property type="entry name" value="6-phosphogluconate dehydrogenase C-terminal domain-like"/>
    <property type="match status" value="1"/>
</dbReference>
<keyword evidence="13" id="KW-0413">Isomerase</keyword>
<comment type="pathway">
    <text evidence="2 9">Amino-acid biosynthesis; L-isoleucine biosynthesis; L-isoleucine from 2-oxobutanoate: step 2/4.</text>
</comment>
<protein>
    <recommendedName>
        <fullName evidence="9">Ketol-acid reductoisomerase (NADP(+))</fullName>
        <shortName evidence="9">KARI</shortName>
        <ecNumber evidence="9">1.1.1.86</ecNumber>
    </recommendedName>
    <alternativeName>
        <fullName evidence="9">Acetohydroxy-acid isomeroreductase</fullName>
        <shortName evidence="9">AHIR</shortName>
    </alternativeName>
    <alternativeName>
        <fullName evidence="9">Alpha-keto-beta-hydroxylacyl reductoisomerase</fullName>
    </alternativeName>
</protein>
<feature type="binding site" evidence="9 10">
    <location>
        <position position="252"/>
    </location>
    <ligand>
        <name>substrate</name>
    </ligand>
</feature>
<comment type="caution">
    <text evidence="9">Lacks conserved residue(s) required for the propagation of feature annotation.</text>
</comment>
<dbReference type="AlphaFoldDB" id="A0A1F4PZQ5"/>
<feature type="active site" evidence="9">
    <location>
        <position position="108"/>
    </location>
</feature>
<accession>A0A1F4PZQ5</accession>
<feature type="binding site" evidence="9">
    <location>
        <position position="53"/>
    </location>
    <ligand>
        <name>NADP(+)</name>
        <dbReference type="ChEBI" id="CHEBI:58349"/>
    </ligand>
</feature>
<keyword evidence="7 9" id="KW-0560">Oxidoreductase</keyword>
<dbReference type="PROSITE" id="PS51851">
    <property type="entry name" value="KARI_C"/>
    <property type="match status" value="1"/>
</dbReference>
<dbReference type="PANTHER" id="PTHR21371:SF1">
    <property type="entry name" value="KETOL-ACID REDUCTOISOMERASE, MITOCHONDRIAL"/>
    <property type="match status" value="1"/>
</dbReference>
<evidence type="ECO:0000259" key="12">
    <source>
        <dbReference type="PROSITE" id="PS51851"/>
    </source>
</evidence>
<feature type="binding site" evidence="9 10">
    <location>
        <position position="227"/>
    </location>
    <ligand>
        <name>Mg(2+)</name>
        <dbReference type="ChEBI" id="CHEBI:18420"/>
        <label>2</label>
    </ligand>
</feature>
<evidence type="ECO:0000313" key="14">
    <source>
        <dbReference type="Proteomes" id="UP000178724"/>
    </source>
</evidence>
<sequence>MARVYYDKDADLNLLNGKAVAVIGYGSQGRGQSLNLKDSGVKVVIGLRKDGNSWDKAKADGHEVMEIEAAAKAADIIQILLPDEVQADVYKRSIRKYLKAGKSLAFSHGFNIHFGKIKPPKEVNVIMIAPKGPGPMVRKMYEEGSGVPSLIAVHQDATGDAKQLALAHAKGIGGTRAGVFETTFKEETETDLFGEQTVLCGGATSLVKAGFETLVEAGYQPEMAYFECVHELKLIVDLIYKGGLSGMRKAISNTAEYGDLTVGPKIIDEKVKKSMKKALGRIQSGAFAREWMKENKEGCKNFNALRAKDRDAQIEKVGAELRAMMPWLAPSERK</sequence>
<dbReference type="NCBIfam" id="TIGR00465">
    <property type="entry name" value="ilvC"/>
    <property type="match status" value="1"/>
</dbReference>
<dbReference type="InterPro" id="IPR036291">
    <property type="entry name" value="NAD(P)-bd_dom_sf"/>
</dbReference>
<evidence type="ECO:0000256" key="4">
    <source>
        <dbReference type="ARBA" id="ARBA00022605"/>
    </source>
</evidence>
<keyword evidence="4 9" id="KW-0028">Amino-acid biosynthesis</keyword>
<gene>
    <name evidence="9" type="primary">ilvC</name>
    <name evidence="13" type="ORF">A2625_03750</name>
</gene>
<comment type="cofactor">
    <cofactor evidence="9">
        <name>Mg(2+)</name>
        <dbReference type="ChEBI" id="CHEBI:18420"/>
    </cofactor>
    <text evidence="9">Binds 2 magnesium ions per subunit.</text>
</comment>
<dbReference type="PROSITE" id="PS51850">
    <property type="entry name" value="KARI_N"/>
    <property type="match status" value="1"/>
</dbReference>
<evidence type="ECO:0000256" key="2">
    <source>
        <dbReference type="ARBA" id="ARBA00004885"/>
    </source>
</evidence>
<dbReference type="GO" id="GO:0004455">
    <property type="term" value="F:ketol-acid reductoisomerase activity"/>
    <property type="evidence" value="ECO:0007669"/>
    <property type="project" value="UniProtKB-UniRule"/>
</dbReference>
<dbReference type="Pfam" id="PF01450">
    <property type="entry name" value="KARI_C"/>
    <property type="match status" value="1"/>
</dbReference>
<dbReference type="FunFam" id="3.40.50.720:FF:000023">
    <property type="entry name" value="Ketol-acid reductoisomerase (NADP(+))"/>
    <property type="match status" value="1"/>
</dbReference>